<dbReference type="Pfam" id="PF13449">
    <property type="entry name" value="Phytase-like"/>
    <property type="match status" value="1"/>
</dbReference>
<feature type="domain" description="Phytase-like" evidence="2">
    <location>
        <begin position="47"/>
        <end position="347"/>
    </location>
</feature>
<dbReference type="PANTHER" id="PTHR37957:SF1">
    <property type="entry name" value="PHYTASE-LIKE DOMAIN-CONTAINING PROTEIN"/>
    <property type="match status" value="1"/>
</dbReference>
<feature type="chain" id="PRO_5046033820" evidence="1">
    <location>
        <begin position="22"/>
        <end position="366"/>
    </location>
</feature>
<evidence type="ECO:0000259" key="2">
    <source>
        <dbReference type="Pfam" id="PF13449"/>
    </source>
</evidence>
<evidence type="ECO:0000313" key="3">
    <source>
        <dbReference type="EMBL" id="MCF4101252.1"/>
    </source>
</evidence>
<dbReference type="Proteomes" id="UP001179363">
    <property type="component" value="Unassembled WGS sequence"/>
</dbReference>
<gene>
    <name evidence="3" type="ORF">L1I30_06215</name>
</gene>
<keyword evidence="4" id="KW-1185">Reference proteome</keyword>
<proteinExistence type="predicted"/>
<feature type="signal peptide" evidence="1">
    <location>
        <begin position="1"/>
        <end position="21"/>
    </location>
</feature>
<comment type="caution">
    <text evidence="3">The sequence shown here is derived from an EMBL/GenBank/DDBJ whole genome shotgun (WGS) entry which is preliminary data.</text>
</comment>
<dbReference type="EMBL" id="JAKGTH010000007">
    <property type="protein sequence ID" value="MCF4101252.1"/>
    <property type="molecule type" value="Genomic_DNA"/>
</dbReference>
<keyword evidence="1" id="KW-0732">Signal</keyword>
<dbReference type="InterPro" id="IPR027372">
    <property type="entry name" value="Phytase-like_dom"/>
</dbReference>
<name>A0ABS9EEG3_9FLAO</name>
<dbReference type="RefSeq" id="WP_236133402.1">
    <property type="nucleotide sequence ID" value="NZ_JAKGTH010000007.1"/>
</dbReference>
<dbReference type="PANTHER" id="PTHR37957">
    <property type="entry name" value="BLR7070 PROTEIN"/>
    <property type="match status" value="1"/>
</dbReference>
<sequence length="366" mass="41453">MKKIVSLLCLSCLLISCSASKNISNSKVKITFLDDYIIPEDLEIKNTRVGGLSGIDFYNDTYYIICDHPSNPRFYTASIFINKNKLDTVIISNVVKLDRTNETLKNNTMDMEAIRFHTSRNNFLITSEGSISNGKDPGIYEITKEGKYLSHYSLPDYFKAAGTQKPRNNGVFEGLSISYNNSGFWSGMELPLVEDGPKPKLFPTRSYIRITEFKDATKEAEFQFAMKLGGIKKIPWKYFAVNGLTELLEYAPKQFIVLERAFSAGHGSNGNTVRLFDVNANKATNTLTYNNLRKEDIRLAEKQLIFDFKSIKKQLKEQIIDNIEGMTFGPDLPNGNKSLLLISDNNFNSMGKQISQLILLEVEFKK</sequence>
<evidence type="ECO:0000256" key="1">
    <source>
        <dbReference type="SAM" id="SignalP"/>
    </source>
</evidence>
<organism evidence="3 4">
    <name type="scientific">Gillisia lutea</name>
    <dbReference type="NCBI Taxonomy" id="2909668"/>
    <lineage>
        <taxon>Bacteria</taxon>
        <taxon>Pseudomonadati</taxon>
        <taxon>Bacteroidota</taxon>
        <taxon>Flavobacteriia</taxon>
        <taxon>Flavobacteriales</taxon>
        <taxon>Flavobacteriaceae</taxon>
        <taxon>Gillisia</taxon>
    </lineage>
</organism>
<accession>A0ABS9EEG3</accession>
<evidence type="ECO:0000313" key="4">
    <source>
        <dbReference type="Proteomes" id="UP001179363"/>
    </source>
</evidence>
<protein>
    <submittedName>
        <fullName evidence="3">Esterase-like activity of phytase family protein</fullName>
    </submittedName>
</protein>
<reference evidence="3" key="1">
    <citation type="submission" date="2022-01" db="EMBL/GenBank/DDBJ databases">
        <title>Gillisia lutea sp. nov., isolated from marine plastic residues from the Malvarosa beach (Valencia, Spain).</title>
        <authorList>
            <person name="Vidal-Verdu A."/>
            <person name="Molina-Menor E."/>
            <person name="Satari L."/>
            <person name="Pascual J."/>
            <person name="Pereto J."/>
            <person name="Porcar M."/>
        </authorList>
    </citation>
    <scope>NUCLEOTIDE SEQUENCE</scope>
    <source>
        <strain evidence="3">M10.2A</strain>
    </source>
</reference>
<dbReference type="PROSITE" id="PS51257">
    <property type="entry name" value="PROKAR_LIPOPROTEIN"/>
    <property type="match status" value="1"/>
</dbReference>